<feature type="region of interest" description="Disordered" evidence="1">
    <location>
        <begin position="320"/>
        <end position="340"/>
    </location>
</feature>
<reference evidence="2 3" key="1">
    <citation type="submission" date="2010-08" db="EMBL/GenBank/DDBJ databases">
        <authorList>
            <consortium name="US DOE Joint Genome Institute (JGI-PGF)"/>
            <person name="Lucas S."/>
            <person name="Copeland A."/>
            <person name="Lapidus A."/>
            <person name="Cheng J.-F."/>
            <person name="Bruce D."/>
            <person name="Goodwin L."/>
            <person name="Pitluck S."/>
            <person name="Land M.L."/>
            <person name="Hauser L."/>
            <person name="Chang Y.-J."/>
            <person name="Anderson I.J."/>
            <person name="Johnson E."/>
            <person name="Mulhopadhyay B."/>
            <person name="Kyrpides N."/>
            <person name="Woyke T.J."/>
        </authorList>
    </citation>
    <scope>NUCLEOTIDE SEQUENCE [LARGE SCALE GENOMIC DNA]</scope>
    <source>
        <strain evidence="2 3">6</strain>
    </source>
</reference>
<evidence type="ECO:0000313" key="3">
    <source>
        <dbReference type="Proteomes" id="UP000005753"/>
    </source>
</evidence>
<dbReference type="EMBL" id="CM001487">
    <property type="protein sequence ID" value="EIM57479.1"/>
    <property type="molecule type" value="Genomic_DNA"/>
</dbReference>
<evidence type="ECO:0000256" key="1">
    <source>
        <dbReference type="SAM" id="MobiDB-lite"/>
    </source>
</evidence>
<dbReference type="HOGENOM" id="CLU_536126_0_0_9"/>
<dbReference type="Proteomes" id="UP000005753">
    <property type="component" value="Chromosome"/>
</dbReference>
<dbReference type="AlphaFoldDB" id="I5AUK6"/>
<keyword evidence="3" id="KW-1185">Reference proteome</keyword>
<name>I5AUK6_EUBC6</name>
<accession>I5AUK6</accession>
<reference evidence="2 3" key="2">
    <citation type="submission" date="2012-02" db="EMBL/GenBank/DDBJ databases">
        <title>Improved High-Quality Draft sequence of Eubacterium cellulosolvens 6.</title>
        <authorList>
            <consortium name="US DOE Joint Genome Institute"/>
            <person name="Lucas S."/>
            <person name="Han J."/>
            <person name="Lapidus A."/>
            <person name="Cheng J.-F."/>
            <person name="Goodwin L."/>
            <person name="Pitluck S."/>
            <person name="Peters L."/>
            <person name="Mikhailova N."/>
            <person name="Gu W."/>
            <person name="Detter J.C."/>
            <person name="Han C."/>
            <person name="Tapia R."/>
            <person name="Land M."/>
            <person name="Hauser L."/>
            <person name="Kyrpides N."/>
            <person name="Ivanova N."/>
            <person name="Pagani I."/>
            <person name="Johnson E."/>
            <person name="Mukhopadhyay B."/>
            <person name="Anderson I."/>
            <person name="Woyke T."/>
        </authorList>
    </citation>
    <scope>NUCLEOTIDE SEQUENCE [LARGE SCALE GENOMIC DNA]</scope>
    <source>
        <strain evidence="2 3">6</strain>
    </source>
</reference>
<dbReference type="eggNOG" id="COG0726">
    <property type="taxonomic scope" value="Bacteria"/>
</dbReference>
<dbReference type="STRING" id="633697.EubceDRAFT1_1699"/>
<gene>
    <name evidence="2" type="ORF">EubceDRAFT1_1699</name>
</gene>
<sequence>MAENLVFATEQERLAYMRRLRMKKEMRLRRKRRRKIKKLIRLGLVVLVAVIGIVAVSSIVSKVKTATVRNRNKKAAALPEDTVTCSAEEILHLNFPVLTLDQTFGSAVDLDGDGQPDEDLNQNGIPDATENITIAGDVTDTSEDGILKNMPTLTVQEFQDILGDLYGRDYVLVDIHSITTSGEDGDDAGKIAIPQGKKPLIISEAGLQYDPTDHQHARDMYIDDSGRCVNTYVNPDGQPVSGAVDVVSCVDDFIEKHPDFSFNGARGIIGLTGAEGLFGYKIYADPDVVSIINRESVPEGTVIHAGEEDGSETPVVAKDGIMPENGADVQNSGDETGMEAPDAGEEAVFASTSEVGSANVSAKEYASTVEECQKQAEKTHSDDKEKVQKLIKKLQEEGWTFASSTYADISYASEASIVKKDADLWKDRVGKMLGETDVQLLPHGGDLDGWSEYQSDNDKFAYLKKLGFIYYCVDDSGSRSWLQTREDYVRQGMHEIHNKEAYGEVMNM</sequence>
<evidence type="ECO:0000313" key="2">
    <source>
        <dbReference type="EMBL" id="EIM57479.1"/>
    </source>
</evidence>
<protein>
    <submittedName>
        <fullName evidence="2">Uncharacterized protein</fullName>
    </submittedName>
</protein>
<proteinExistence type="predicted"/>
<dbReference type="OrthoDB" id="3722973at2"/>
<organism evidence="2 3">
    <name type="scientific">Eubacterium cellulosolvens (strain ATCC 43171 / JCM 9499 / 6)</name>
    <name type="common">Cillobacterium cellulosolvens</name>
    <dbReference type="NCBI Taxonomy" id="633697"/>
    <lineage>
        <taxon>Bacteria</taxon>
        <taxon>Bacillati</taxon>
        <taxon>Bacillota</taxon>
        <taxon>Clostridia</taxon>
        <taxon>Eubacteriales</taxon>
        <taxon>Eubacteriaceae</taxon>
        <taxon>Eubacterium</taxon>
    </lineage>
</organism>